<dbReference type="InterPro" id="IPR003663">
    <property type="entry name" value="Sugar/inositol_transpt"/>
</dbReference>
<evidence type="ECO:0000256" key="9">
    <source>
        <dbReference type="SAM" id="Phobius"/>
    </source>
</evidence>
<dbReference type="EMBL" id="JAGPNK010000004">
    <property type="protein sequence ID" value="KAH7322917.1"/>
    <property type="molecule type" value="Genomic_DNA"/>
</dbReference>
<evidence type="ECO:0000256" key="6">
    <source>
        <dbReference type="ARBA" id="ARBA00023136"/>
    </source>
</evidence>
<evidence type="ECO:0000256" key="5">
    <source>
        <dbReference type="ARBA" id="ARBA00022989"/>
    </source>
</evidence>
<dbReference type="GO" id="GO:0016020">
    <property type="term" value="C:membrane"/>
    <property type="evidence" value="ECO:0007669"/>
    <property type="project" value="UniProtKB-SubCell"/>
</dbReference>
<feature type="transmembrane region" description="Helical" evidence="9">
    <location>
        <begin position="244"/>
        <end position="265"/>
    </location>
</feature>
<dbReference type="InterPro" id="IPR020846">
    <property type="entry name" value="MFS_dom"/>
</dbReference>
<feature type="transmembrane region" description="Helical" evidence="9">
    <location>
        <begin position="202"/>
        <end position="224"/>
    </location>
</feature>
<dbReference type="InterPro" id="IPR005829">
    <property type="entry name" value="Sugar_transporter_CS"/>
</dbReference>
<evidence type="ECO:0000256" key="3">
    <source>
        <dbReference type="ARBA" id="ARBA00022448"/>
    </source>
</evidence>
<reference evidence="11" key="1">
    <citation type="journal article" date="2021" name="Nat. Commun.">
        <title>Genetic determinants of endophytism in the Arabidopsis root mycobiome.</title>
        <authorList>
            <person name="Mesny F."/>
            <person name="Miyauchi S."/>
            <person name="Thiergart T."/>
            <person name="Pickel B."/>
            <person name="Atanasova L."/>
            <person name="Karlsson M."/>
            <person name="Huettel B."/>
            <person name="Barry K.W."/>
            <person name="Haridas S."/>
            <person name="Chen C."/>
            <person name="Bauer D."/>
            <person name="Andreopoulos W."/>
            <person name="Pangilinan J."/>
            <person name="LaButti K."/>
            <person name="Riley R."/>
            <person name="Lipzen A."/>
            <person name="Clum A."/>
            <person name="Drula E."/>
            <person name="Henrissat B."/>
            <person name="Kohler A."/>
            <person name="Grigoriev I.V."/>
            <person name="Martin F.M."/>
            <person name="Hacquard S."/>
        </authorList>
    </citation>
    <scope>NUCLEOTIDE SEQUENCE</scope>
    <source>
        <strain evidence="11">MPI-CAGE-CH-0235</strain>
    </source>
</reference>
<dbReference type="NCBIfam" id="TIGR00879">
    <property type="entry name" value="SP"/>
    <property type="match status" value="1"/>
</dbReference>
<evidence type="ECO:0000256" key="4">
    <source>
        <dbReference type="ARBA" id="ARBA00022692"/>
    </source>
</evidence>
<accession>A0A8K0SUR0</accession>
<evidence type="ECO:0000313" key="11">
    <source>
        <dbReference type="EMBL" id="KAH7322917.1"/>
    </source>
</evidence>
<keyword evidence="5 9" id="KW-1133">Transmembrane helix</keyword>
<dbReference type="PROSITE" id="PS50850">
    <property type="entry name" value="MFS"/>
    <property type="match status" value="1"/>
</dbReference>
<dbReference type="GO" id="GO:0022857">
    <property type="term" value="F:transmembrane transporter activity"/>
    <property type="evidence" value="ECO:0007669"/>
    <property type="project" value="InterPro"/>
</dbReference>
<feature type="transmembrane region" description="Helical" evidence="9">
    <location>
        <begin position="525"/>
        <end position="544"/>
    </location>
</feature>
<keyword evidence="12" id="KW-1185">Reference proteome</keyword>
<feature type="transmembrane region" description="Helical" evidence="9">
    <location>
        <begin position="149"/>
        <end position="166"/>
    </location>
</feature>
<sequence length="614" mass="68715">MSQETSVEVTPVGASTPPSSVGKGASERKSQPVVLDRATSLQIIEEANAFALRYGLQEYQEAFHKGALAAQADQLSVPYNEVPGLDAADVDILEYEAGHRWAAYPKKLYFLCALCAGCAIVQGMDQTVINGAQMFYFDEFGITDKVMQGLINGSPYLAAAFVGCWLNAPLNNMLGRRGAIAFSCLFAFLTALWQAGAPNWKVFIGGRLALGLAVGAKSSTAPVYTAECAPKTIRGAMTMMWQMWTAFGIMLGFAVSVGFAGMDFMGEYSQWRWMIGVTAVPPMIVGMCVYIMPESPRWYMDRGDFRSAFMSMLQLRKHRIQAARDMFQAYRHLQAEEHQRREMTLAEVLRQFVKVRRIRRAAQSSWFCMFMQQFCGVNVIAYYSTKIFIDAGFSWTDALLVSLGIGGVNFLGAIPAIATIDKFGRRGLLLCTFPVMAICLFITGLGFQLTEGEQKLRLVATGIFIFMFVYSPGMGPVPFTYSAEAFPLHVRALGMSSATSITWGFNFLISFTWPKMMQAWTAQGAFYWYAGWNIFGWVFTFFLLPETKNKSLEELDDVFQMPNREHARWHYDWLQRTIAKSMGRDVPGMRPLYPDADTSTEKDHVSQEEVIVRG</sequence>
<feature type="transmembrane region" description="Helical" evidence="9">
    <location>
        <begin position="178"/>
        <end position="196"/>
    </location>
</feature>
<dbReference type="PROSITE" id="PS00216">
    <property type="entry name" value="SUGAR_TRANSPORT_1"/>
    <property type="match status" value="1"/>
</dbReference>
<dbReference type="SUPFAM" id="SSF103473">
    <property type="entry name" value="MFS general substrate transporter"/>
    <property type="match status" value="1"/>
</dbReference>
<evidence type="ECO:0000259" key="10">
    <source>
        <dbReference type="PROSITE" id="PS50850"/>
    </source>
</evidence>
<dbReference type="InterPro" id="IPR050814">
    <property type="entry name" value="Myo-inositol_Transporter"/>
</dbReference>
<feature type="transmembrane region" description="Helical" evidence="9">
    <location>
        <begin position="459"/>
        <end position="481"/>
    </location>
</feature>
<keyword evidence="6 9" id="KW-0472">Membrane</keyword>
<dbReference type="InterPro" id="IPR036259">
    <property type="entry name" value="MFS_trans_sf"/>
</dbReference>
<comment type="subcellular location">
    <subcellularLocation>
        <location evidence="1">Membrane</location>
        <topology evidence="1">Multi-pass membrane protein</topology>
    </subcellularLocation>
</comment>
<evidence type="ECO:0000256" key="2">
    <source>
        <dbReference type="ARBA" id="ARBA00010992"/>
    </source>
</evidence>
<evidence type="ECO:0000256" key="1">
    <source>
        <dbReference type="ARBA" id="ARBA00004141"/>
    </source>
</evidence>
<comment type="caution">
    <text evidence="11">The sequence shown here is derived from an EMBL/GenBank/DDBJ whole genome shotgun (WGS) entry which is preliminary data.</text>
</comment>
<feature type="region of interest" description="Disordered" evidence="8">
    <location>
        <begin position="1"/>
        <end position="29"/>
    </location>
</feature>
<organism evidence="11 12">
    <name type="scientific">Stachybotrys elegans</name>
    <dbReference type="NCBI Taxonomy" id="80388"/>
    <lineage>
        <taxon>Eukaryota</taxon>
        <taxon>Fungi</taxon>
        <taxon>Dikarya</taxon>
        <taxon>Ascomycota</taxon>
        <taxon>Pezizomycotina</taxon>
        <taxon>Sordariomycetes</taxon>
        <taxon>Hypocreomycetidae</taxon>
        <taxon>Hypocreales</taxon>
        <taxon>Stachybotryaceae</taxon>
        <taxon>Stachybotrys</taxon>
    </lineage>
</organism>
<feature type="transmembrane region" description="Helical" evidence="9">
    <location>
        <begin position="364"/>
        <end position="383"/>
    </location>
</feature>
<keyword evidence="3 7" id="KW-0813">Transport</keyword>
<feature type="transmembrane region" description="Helical" evidence="9">
    <location>
        <begin position="398"/>
        <end position="420"/>
    </location>
</feature>
<dbReference type="Pfam" id="PF00083">
    <property type="entry name" value="Sugar_tr"/>
    <property type="match status" value="1"/>
</dbReference>
<dbReference type="FunFam" id="1.20.1250.20:FF:000134">
    <property type="entry name" value="MFS sugar transporter protein"/>
    <property type="match status" value="1"/>
</dbReference>
<feature type="domain" description="Major facilitator superfamily (MFS) profile" evidence="10">
    <location>
        <begin position="111"/>
        <end position="548"/>
    </location>
</feature>
<comment type="similarity">
    <text evidence="2 7">Belongs to the major facilitator superfamily. Sugar transporter (TC 2.A.1.1) family.</text>
</comment>
<dbReference type="Gene3D" id="1.20.1250.20">
    <property type="entry name" value="MFS general substrate transporter like domains"/>
    <property type="match status" value="1"/>
</dbReference>
<proteinExistence type="inferred from homology"/>
<feature type="transmembrane region" description="Helical" evidence="9">
    <location>
        <begin position="108"/>
        <end position="129"/>
    </location>
</feature>
<feature type="transmembrane region" description="Helical" evidence="9">
    <location>
        <begin position="271"/>
        <end position="292"/>
    </location>
</feature>
<dbReference type="PRINTS" id="PR00171">
    <property type="entry name" value="SUGRTRNSPORT"/>
</dbReference>
<dbReference type="GO" id="GO:0015798">
    <property type="term" value="P:myo-inositol transport"/>
    <property type="evidence" value="ECO:0007669"/>
    <property type="project" value="UniProtKB-ARBA"/>
</dbReference>
<evidence type="ECO:0000313" key="12">
    <source>
        <dbReference type="Proteomes" id="UP000813444"/>
    </source>
</evidence>
<dbReference type="GO" id="GO:0015791">
    <property type="term" value="P:polyol transmembrane transport"/>
    <property type="evidence" value="ECO:0007669"/>
    <property type="project" value="UniProtKB-ARBA"/>
</dbReference>
<evidence type="ECO:0000256" key="7">
    <source>
        <dbReference type="RuleBase" id="RU003346"/>
    </source>
</evidence>
<evidence type="ECO:0000256" key="8">
    <source>
        <dbReference type="SAM" id="MobiDB-lite"/>
    </source>
</evidence>
<feature type="transmembrane region" description="Helical" evidence="9">
    <location>
        <begin position="493"/>
        <end position="513"/>
    </location>
</feature>
<dbReference type="Proteomes" id="UP000813444">
    <property type="component" value="Unassembled WGS sequence"/>
</dbReference>
<dbReference type="AlphaFoldDB" id="A0A8K0SUR0"/>
<dbReference type="InterPro" id="IPR005828">
    <property type="entry name" value="MFS_sugar_transport-like"/>
</dbReference>
<dbReference type="PANTHER" id="PTHR48020:SF26">
    <property type="entry name" value="MYO-INOSITOL TRANSPORTER, PUTATIVE (AFU_ORTHOLOGUE AFUA_4G01560)-RELATED"/>
    <property type="match status" value="1"/>
</dbReference>
<feature type="transmembrane region" description="Helical" evidence="9">
    <location>
        <begin position="427"/>
        <end position="447"/>
    </location>
</feature>
<dbReference type="OrthoDB" id="5290825at2759"/>
<name>A0A8K0SUR0_9HYPO</name>
<protein>
    <recommendedName>
        <fullName evidence="10">Major facilitator superfamily (MFS) profile domain-containing protein</fullName>
    </recommendedName>
</protein>
<keyword evidence="4 9" id="KW-0812">Transmembrane</keyword>
<gene>
    <name evidence="11" type="ORF">B0I35DRAFT_350845</name>
</gene>
<dbReference type="PANTHER" id="PTHR48020">
    <property type="entry name" value="PROTON MYO-INOSITOL COTRANSPORTER"/>
    <property type="match status" value="1"/>
</dbReference>